<feature type="transmembrane region" description="Helical" evidence="1">
    <location>
        <begin position="257"/>
        <end position="279"/>
    </location>
</feature>
<keyword evidence="1" id="KW-0472">Membrane</keyword>
<dbReference type="Gene3D" id="1.25.10.10">
    <property type="entry name" value="Leucine-rich Repeat Variant"/>
    <property type="match status" value="1"/>
</dbReference>
<protein>
    <recommendedName>
        <fullName evidence="3">Condensin complex subunit 1 C-terminal domain-containing protein</fullName>
    </recommendedName>
</protein>
<reference evidence="2" key="1">
    <citation type="journal article" date="2015" name="Nature">
        <title>Complex archaea that bridge the gap between prokaryotes and eukaryotes.</title>
        <authorList>
            <person name="Spang A."/>
            <person name="Saw J.H."/>
            <person name="Jorgensen S.L."/>
            <person name="Zaremba-Niedzwiedzka K."/>
            <person name="Martijn J."/>
            <person name="Lind A.E."/>
            <person name="van Eijk R."/>
            <person name="Schleper C."/>
            <person name="Guy L."/>
            <person name="Ettema T.J."/>
        </authorList>
    </citation>
    <scope>NUCLEOTIDE SEQUENCE</scope>
</reference>
<feature type="transmembrane region" description="Helical" evidence="1">
    <location>
        <begin position="337"/>
        <end position="361"/>
    </location>
</feature>
<dbReference type="InterPro" id="IPR016024">
    <property type="entry name" value="ARM-type_fold"/>
</dbReference>
<feature type="transmembrane region" description="Helical" evidence="1">
    <location>
        <begin position="46"/>
        <end position="66"/>
    </location>
</feature>
<evidence type="ECO:0000256" key="1">
    <source>
        <dbReference type="SAM" id="Phobius"/>
    </source>
</evidence>
<feature type="transmembrane region" description="Helical" evidence="1">
    <location>
        <begin position="228"/>
        <end position="251"/>
    </location>
</feature>
<sequence>MVNLVLEIILLILFIILFAIGYFIIYKQVALVKKGEFEFKDYLKCFFYGLIFGFSVMIVIAVAFIFTLETPEFWETTPPEIDPLILLIPLIFCLMFLSVYPLVDFLFIALSAESDEGLTPFHKFISEKIINISKSKPINAVIAVIFYLIVFVLPPFLLSMIGLPFIMIWITWMLIYPLMVLTFYGSKGYIAGITNAYYYIPDLSRYIFLNFEDNKRSMQQFKSQPGPYIILGLMLFVFIWAWVSLIQTIAFSFTGSLAISTMSSGFVFVTLFFGVFGYFSRFWSRKIKYRGIDIFFASYLMASIGINVLVNFLIVNPNKLFYTFNLWSFTRPIHPNYLMFAWAAVIEEIVLITFTSYYFLIRNNEFVKNIKYSKITQCGQTFEPIPLFNFIKNRDPQIRKHAEETLILMFERLPRKSEIDLNQWKFKNLLLDGICDNNPFSQSICIKILIQLEKDAPTIILPWIIESLNSANYDKTILITKTLLKADINLVEKIPKELIFNLVEDSEWRLKILGLKLLFRLLTKNNDLLLNLNIRNLINDPNSRIQAEILNLLAESTLKLPIEIIINKIYNTNNEISAAAIKNIKNLNIKEINRKIILKIITLMKDPSSSVRASIFDVLAKIGKFKKNNIPILPFLDGLTDSNVNTRNAAVNALENYFKEEPDLLDIDNIVKKIDLNNFEILNSVISLLGRLWSHSPRKVLTTLLTFIKFENDQLKKTISDILIEKYSEYPDLIVQNLIKIPDVSKFITKGIVSKTLINIGKRNPKTVIQKLYYYLNEESVDVRLNAIETIDGLSEDFLDYIEIKPILKVLEKDKNNQVKKKASNIISKVAKKDPFIIKPY</sequence>
<evidence type="ECO:0008006" key="3">
    <source>
        <dbReference type="Google" id="ProtNLM"/>
    </source>
</evidence>
<dbReference type="InterPro" id="IPR011989">
    <property type="entry name" value="ARM-like"/>
</dbReference>
<evidence type="ECO:0000313" key="2">
    <source>
        <dbReference type="EMBL" id="KKM79701.1"/>
    </source>
</evidence>
<accession>A0A0F9KY04</accession>
<gene>
    <name evidence="2" type="ORF">LCGC14_1347310</name>
</gene>
<name>A0A0F9KY04_9ZZZZ</name>
<dbReference type="SUPFAM" id="SSF48371">
    <property type="entry name" value="ARM repeat"/>
    <property type="match status" value="1"/>
</dbReference>
<keyword evidence="1" id="KW-0812">Transmembrane</keyword>
<proteinExistence type="predicted"/>
<feature type="transmembrane region" description="Helical" evidence="1">
    <location>
        <begin position="6"/>
        <end position="25"/>
    </location>
</feature>
<feature type="transmembrane region" description="Helical" evidence="1">
    <location>
        <begin position="163"/>
        <end position="184"/>
    </location>
</feature>
<dbReference type="AlphaFoldDB" id="A0A0F9KY04"/>
<feature type="transmembrane region" description="Helical" evidence="1">
    <location>
        <begin position="291"/>
        <end position="317"/>
    </location>
</feature>
<feature type="transmembrane region" description="Helical" evidence="1">
    <location>
        <begin position="138"/>
        <end position="157"/>
    </location>
</feature>
<comment type="caution">
    <text evidence="2">The sequence shown here is derived from an EMBL/GenBank/DDBJ whole genome shotgun (WGS) entry which is preliminary data.</text>
</comment>
<feature type="non-terminal residue" evidence="2">
    <location>
        <position position="841"/>
    </location>
</feature>
<organism evidence="2">
    <name type="scientific">marine sediment metagenome</name>
    <dbReference type="NCBI Taxonomy" id="412755"/>
    <lineage>
        <taxon>unclassified sequences</taxon>
        <taxon>metagenomes</taxon>
        <taxon>ecological metagenomes</taxon>
    </lineage>
</organism>
<keyword evidence="1" id="KW-1133">Transmembrane helix</keyword>
<feature type="transmembrane region" description="Helical" evidence="1">
    <location>
        <begin position="86"/>
        <end position="110"/>
    </location>
</feature>
<dbReference type="EMBL" id="LAZR01008298">
    <property type="protein sequence ID" value="KKM79701.1"/>
    <property type="molecule type" value="Genomic_DNA"/>
</dbReference>